<accession>A0A6A7YA28</accession>
<dbReference type="Pfam" id="PF02653">
    <property type="entry name" value="BPD_transp_2"/>
    <property type="match status" value="1"/>
</dbReference>
<evidence type="ECO:0000313" key="7">
    <source>
        <dbReference type="EMBL" id="MQT15227.1"/>
    </source>
</evidence>
<comment type="caution">
    <text evidence="7">The sequence shown here is derived from an EMBL/GenBank/DDBJ whole genome shotgun (WGS) entry which is preliminary data.</text>
</comment>
<feature type="transmembrane region" description="Helical" evidence="6">
    <location>
        <begin position="35"/>
        <end position="54"/>
    </location>
</feature>
<dbReference type="GO" id="GO:0005886">
    <property type="term" value="C:plasma membrane"/>
    <property type="evidence" value="ECO:0007669"/>
    <property type="project" value="UniProtKB-SubCell"/>
</dbReference>
<reference evidence="7 8" key="1">
    <citation type="submission" date="2019-09" db="EMBL/GenBank/DDBJ databases">
        <title>Segnochrobactrum spirostomi gen. nov., sp. nov., isolated from the ciliate Spirostomum cf. yagiui and description of a novel family, Segnochrobactraceae fam. nov. within the order Rhizobiales of the class Alphaproteobacteria.</title>
        <authorList>
            <person name="Akter S."/>
            <person name="Shazib S.U.A."/>
            <person name="Shin M.K."/>
        </authorList>
    </citation>
    <scope>NUCLEOTIDE SEQUENCE [LARGE SCALE GENOMIC DNA]</scope>
    <source>
        <strain evidence="7 8">Sp-1</strain>
    </source>
</reference>
<evidence type="ECO:0000256" key="4">
    <source>
        <dbReference type="ARBA" id="ARBA00022989"/>
    </source>
</evidence>
<feature type="transmembrane region" description="Helical" evidence="6">
    <location>
        <begin position="272"/>
        <end position="302"/>
    </location>
</feature>
<feature type="transmembrane region" description="Helical" evidence="6">
    <location>
        <begin position="314"/>
        <end position="334"/>
    </location>
</feature>
<dbReference type="PANTHER" id="PTHR32196">
    <property type="entry name" value="ABC TRANSPORTER PERMEASE PROTEIN YPHD-RELATED-RELATED"/>
    <property type="match status" value="1"/>
</dbReference>
<feature type="transmembrane region" description="Helical" evidence="6">
    <location>
        <begin position="97"/>
        <end position="121"/>
    </location>
</feature>
<sequence length="341" mass="35157">MTMTATERPLGPGLPPAERRNPAAALGVVLVRYNFVVIFFLVAAIATALSDNFLTASNIANLFQQAAVVGVVAVGMTFVILTANIDLSVGSMVALSGMIVAFLLSSGVPIAAAVPLTLLFGALGGAMMGGLSAFARVPSFIITLAGLVSFRGLTYLISQGTPIGNLPRAFGVFGSAMIPILPGVEFPLMGITFIVVCLVAGFVLRFTVFGEYVYATGGNAEAARLSGLPTRLVTVAVFAVSGLMASLGGIMLTSRLRIGQPTAAQGLELDAIAAVVLGGTSLFGGRGGVVGTFFAVMLLQVLRNIFNLLGLGSFYQMTVTGVIIVAAILLNRLIDNRTGRH</sequence>
<keyword evidence="3 6" id="KW-0812">Transmembrane</keyword>
<name>A0A6A7YA28_9HYPH</name>
<evidence type="ECO:0000256" key="3">
    <source>
        <dbReference type="ARBA" id="ARBA00022692"/>
    </source>
</evidence>
<feature type="transmembrane region" description="Helical" evidence="6">
    <location>
        <begin position="163"/>
        <end position="181"/>
    </location>
</feature>
<keyword evidence="4 6" id="KW-1133">Transmembrane helix</keyword>
<dbReference type="RefSeq" id="WP_153489976.1">
    <property type="nucleotide sequence ID" value="NZ_VWNA01000003.1"/>
</dbReference>
<dbReference type="PANTHER" id="PTHR32196:SF72">
    <property type="entry name" value="RIBOSE IMPORT PERMEASE PROTEIN RBSC"/>
    <property type="match status" value="1"/>
</dbReference>
<dbReference type="InterPro" id="IPR001851">
    <property type="entry name" value="ABC_transp_permease"/>
</dbReference>
<evidence type="ECO:0000256" key="5">
    <source>
        <dbReference type="ARBA" id="ARBA00023136"/>
    </source>
</evidence>
<proteinExistence type="predicted"/>
<protein>
    <submittedName>
        <fullName evidence="7">ABC transporter permease</fullName>
    </submittedName>
</protein>
<evidence type="ECO:0000256" key="6">
    <source>
        <dbReference type="SAM" id="Phobius"/>
    </source>
</evidence>
<dbReference type="EMBL" id="VWNA01000003">
    <property type="protein sequence ID" value="MQT15227.1"/>
    <property type="molecule type" value="Genomic_DNA"/>
</dbReference>
<evidence type="ECO:0000313" key="8">
    <source>
        <dbReference type="Proteomes" id="UP000332515"/>
    </source>
</evidence>
<feature type="transmembrane region" description="Helical" evidence="6">
    <location>
        <begin position="228"/>
        <end position="252"/>
    </location>
</feature>
<keyword evidence="5 6" id="KW-0472">Membrane</keyword>
<comment type="subcellular location">
    <subcellularLocation>
        <location evidence="1">Cell membrane</location>
        <topology evidence="1">Multi-pass membrane protein</topology>
    </subcellularLocation>
</comment>
<organism evidence="7 8">
    <name type="scientific">Segnochrobactrum spirostomi</name>
    <dbReference type="NCBI Taxonomy" id="2608987"/>
    <lineage>
        <taxon>Bacteria</taxon>
        <taxon>Pseudomonadati</taxon>
        <taxon>Pseudomonadota</taxon>
        <taxon>Alphaproteobacteria</taxon>
        <taxon>Hyphomicrobiales</taxon>
        <taxon>Segnochrobactraceae</taxon>
        <taxon>Segnochrobactrum</taxon>
    </lineage>
</organism>
<keyword evidence="8" id="KW-1185">Reference proteome</keyword>
<evidence type="ECO:0000256" key="2">
    <source>
        <dbReference type="ARBA" id="ARBA00022475"/>
    </source>
</evidence>
<keyword evidence="2" id="KW-1003">Cell membrane</keyword>
<feature type="transmembrane region" description="Helical" evidence="6">
    <location>
        <begin position="133"/>
        <end position="157"/>
    </location>
</feature>
<feature type="transmembrane region" description="Helical" evidence="6">
    <location>
        <begin position="66"/>
        <end position="85"/>
    </location>
</feature>
<gene>
    <name evidence="7" type="ORF">F0357_21715</name>
</gene>
<dbReference type="Proteomes" id="UP000332515">
    <property type="component" value="Unassembled WGS sequence"/>
</dbReference>
<evidence type="ECO:0000256" key="1">
    <source>
        <dbReference type="ARBA" id="ARBA00004651"/>
    </source>
</evidence>
<dbReference type="GO" id="GO:0022857">
    <property type="term" value="F:transmembrane transporter activity"/>
    <property type="evidence" value="ECO:0007669"/>
    <property type="project" value="InterPro"/>
</dbReference>
<dbReference type="CDD" id="cd06579">
    <property type="entry name" value="TM_PBP1_transp_AraH_like"/>
    <property type="match status" value="1"/>
</dbReference>
<dbReference type="AlphaFoldDB" id="A0A6A7YA28"/>